<evidence type="ECO:0000256" key="1">
    <source>
        <dbReference type="ARBA" id="ARBA00001946"/>
    </source>
</evidence>
<feature type="domain" description="Nudix hydrolase" evidence="3">
    <location>
        <begin position="4"/>
        <end position="134"/>
    </location>
</feature>
<dbReference type="Proteomes" id="UP000240957">
    <property type="component" value="Unassembled WGS sequence"/>
</dbReference>
<keyword evidence="7" id="KW-1185">Reference proteome</keyword>
<dbReference type="PANTHER" id="PTHR43736:SF1">
    <property type="entry name" value="DIHYDRONEOPTERIN TRIPHOSPHATE DIPHOSPHATASE"/>
    <property type="match status" value="1"/>
</dbReference>
<dbReference type="EMBL" id="JBHRSF010000005">
    <property type="protein sequence ID" value="MFC2994077.1"/>
    <property type="molecule type" value="Genomic_DNA"/>
</dbReference>
<evidence type="ECO:0000313" key="5">
    <source>
        <dbReference type="EMBL" id="RFC85209.1"/>
    </source>
</evidence>
<keyword evidence="2" id="KW-0378">Hydrolase</keyword>
<dbReference type="InterPro" id="IPR015797">
    <property type="entry name" value="NUDIX_hydrolase-like_dom_sf"/>
</dbReference>
<evidence type="ECO:0000313" key="7">
    <source>
        <dbReference type="Proteomes" id="UP001595455"/>
    </source>
</evidence>
<dbReference type="InterPro" id="IPR000086">
    <property type="entry name" value="NUDIX_hydrolase_dom"/>
</dbReference>
<dbReference type="OrthoDB" id="9761969at2"/>
<protein>
    <submittedName>
        <fullName evidence="5">NUDIX domain-containing protein</fullName>
    </submittedName>
    <submittedName>
        <fullName evidence="4">NUDIX pyrophosphatase</fullName>
    </submittedName>
</protein>
<dbReference type="Pfam" id="PF00293">
    <property type="entry name" value="NUDIX"/>
    <property type="match status" value="1"/>
</dbReference>
<dbReference type="PROSITE" id="PS00893">
    <property type="entry name" value="NUDIX_BOX"/>
    <property type="match status" value="1"/>
</dbReference>
<dbReference type="SUPFAM" id="SSF55811">
    <property type="entry name" value="Nudix"/>
    <property type="match status" value="1"/>
</dbReference>
<name>A0A371YUV6_9GAMM</name>
<organism evidence="5 6">
    <name type="scientific">Acinetobacter sichuanensis</name>
    <dbReference type="NCBI Taxonomy" id="2136183"/>
    <lineage>
        <taxon>Bacteria</taxon>
        <taxon>Pseudomonadati</taxon>
        <taxon>Pseudomonadota</taxon>
        <taxon>Gammaproteobacteria</taxon>
        <taxon>Moraxellales</taxon>
        <taxon>Moraxellaceae</taxon>
        <taxon>Acinetobacter</taxon>
    </lineage>
</organism>
<reference evidence="5 6" key="2">
    <citation type="submission" date="2018-08" db="EMBL/GenBank/DDBJ databases">
        <title>The draft genome of Acinetobacter sichuanensis strain WCHAc060041.</title>
        <authorList>
            <person name="Qin J."/>
            <person name="Feng Y."/>
            <person name="Zong Z."/>
        </authorList>
    </citation>
    <scope>NUCLEOTIDE SEQUENCE [LARGE SCALE GENOMIC DNA]</scope>
    <source>
        <strain evidence="5 6">WCHAc060041</strain>
    </source>
</reference>
<dbReference type="Proteomes" id="UP001595455">
    <property type="component" value="Unassembled WGS sequence"/>
</dbReference>
<comment type="caution">
    <text evidence="5">The sequence shown here is derived from an EMBL/GenBank/DDBJ whole genome shotgun (WGS) entry which is preliminary data.</text>
</comment>
<dbReference type="Gene3D" id="3.90.79.10">
    <property type="entry name" value="Nucleoside Triphosphate Pyrophosphohydrolase"/>
    <property type="match status" value="1"/>
</dbReference>
<proteinExistence type="predicted"/>
<dbReference type="GO" id="GO:0016787">
    <property type="term" value="F:hydrolase activity"/>
    <property type="evidence" value="ECO:0007669"/>
    <property type="project" value="UniProtKB-KW"/>
</dbReference>
<gene>
    <name evidence="4" type="ORF">ACFODO_02090</name>
    <name evidence="5" type="ORF">C9E89_002165</name>
</gene>
<dbReference type="AlphaFoldDB" id="A0A371YUV6"/>
<evidence type="ECO:0000256" key="2">
    <source>
        <dbReference type="ARBA" id="ARBA00022801"/>
    </source>
</evidence>
<accession>A0A371YUV6</accession>
<dbReference type="EMBL" id="PYIX02000002">
    <property type="protein sequence ID" value="RFC85209.1"/>
    <property type="molecule type" value="Genomic_DNA"/>
</dbReference>
<dbReference type="CDD" id="cd04664">
    <property type="entry name" value="NUDIX_DHNTPase_like"/>
    <property type="match status" value="1"/>
</dbReference>
<dbReference type="PANTHER" id="PTHR43736">
    <property type="entry name" value="ADP-RIBOSE PYROPHOSPHATASE"/>
    <property type="match status" value="1"/>
</dbReference>
<dbReference type="PROSITE" id="PS51462">
    <property type="entry name" value="NUDIX"/>
    <property type="match status" value="1"/>
</dbReference>
<dbReference type="InterPro" id="IPR020084">
    <property type="entry name" value="NUDIX_hydrolase_CS"/>
</dbReference>
<sequence>MIPIRSVVVSSVLLSKIEGEFKILLMKRVKGGFWCHVAGKVELDETASQAILREIREETNIQPKHLFSADYIEQFYEASLNVIEMIPAFVAICQDEQTVVLNKEHTEYRWCSLPEAKALVVFSNQRKLYDFVWENFVENKPEPLLQIY</sequence>
<dbReference type="RefSeq" id="WP_107006805.1">
    <property type="nucleotide sequence ID" value="NZ_JBHRSF010000005.1"/>
</dbReference>
<reference evidence="7" key="3">
    <citation type="journal article" date="2019" name="Int. J. Syst. Evol. Microbiol.">
        <title>The Global Catalogue of Microorganisms (GCM) 10K type strain sequencing project: providing services to taxonomists for standard genome sequencing and annotation.</title>
        <authorList>
            <consortium name="The Broad Institute Genomics Platform"/>
            <consortium name="The Broad Institute Genome Sequencing Center for Infectious Disease"/>
            <person name="Wu L."/>
            <person name="Ma J."/>
        </authorList>
    </citation>
    <scope>NUCLEOTIDE SEQUENCE [LARGE SCALE GENOMIC DNA]</scope>
    <source>
        <strain evidence="7">KCTC 62575</strain>
    </source>
</reference>
<evidence type="ECO:0000313" key="6">
    <source>
        <dbReference type="Proteomes" id="UP000240957"/>
    </source>
</evidence>
<comment type="cofactor">
    <cofactor evidence="1">
        <name>Mg(2+)</name>
        <dbReference type="ChEBI" id="CHEBI:18420"/>
    </cofactor>
</comment>
<reference evidence="4" key="1">
    <citation type="journal article" date="2014" name="Int. J. Syst. Evol. Microbiol.">
        <title>Complete genome of a new Firmicutes species belonging to the dominant human colonic microbiota ('Ruminococcus bicirculans') reveals two chromosomes and a selective capacity to utilize plant glucans.</title>
        <authorList>
            <consortium name="NISC Comparative Sequencing Program"/>
            <person name="Wegmann U."/>
            <person name="Louis P."/>
            <person name="Goesmann A."/>
            <person name="Henrissat B."/>
            <person name="Duncan S.H."/>
            <person name="Flint H.J."/>
        </authorList>
    </citation>
    <scope>NUCLEOTIDE SEQUENCE</scope>
    <source>
        <strain evidence="4">KCTC 62575</strain>
    </source>
</reference>
<evidence type="ECO:0000259" key="3">
    <source>
        <dbReference type="PROSITE" id="PS51462"/>
    </source>
</evidence>
<evidence type="ECO:0000313" key="4">
    <source>
        <dbReference type="EMBL" id="MFC2994077.1"/>
    </source>
</evidence>
<reference evidence="4" key="4">
    <citation type="submission" date="2024-09" db="EMBL/GenBank/DDBJ databases">
        <authorList>
            <person name="Sun Q."/>
            <person name="Mori K."/>
        </authorList>
    </citation>
    <scope>NUCLEOTIDE SEQUENCE</scope>
    <source>
        <strain evidence="4">KCTC 62575</strain>
    </source>
</reference>